<dbReference type="NCBIfam" id="TIGR02232">
    <property type="entry name" value="myxo_disulf_rpt"/>
    <property type="match status" value="2"/>
</dbReference>
<feature type="domain" description="EGF-like" evidence="6">
    <location>
        <begin position="639"/>
        <end position="668"/>
    </location>
</feature>
<dbReference type="Proteomes" id="UP000688137">
    <property type="component" value="Unassembled WGS sequence"/>
</dbReference>
<feature type="transmembrane region" description="Helical" evidence="4">
    <location>
        <begin position="1558"/>
        <end position="1576"/>
    </location>
</feature>
<name>A0A8S1JNQ1_PARPR</name>
<organism evidence="7 8">
    <name type="scientific">Paramecium primaurelia</name>
    <dbReference type="NCBI Taxonomy" id="5886"/>
    <lineage>
        <taxon>Eukaryota</taxon>
        <taxon>Sar</taxon>
        <taxon>Alveolata</taxon>
        <taxon>Ciliophora</taxon>
        <taxon>Intramacronucleata</taxon>
        <taxon>Oligohymenophorea</taxon>
        <taxon>Peniculida</taxon>
        <taxon>Parameciidae</taxon>
        <taxon>Paramecium</taxon>
    </lineage>
</organism>
<sequence>MEHLFILMNMLLIVQSNFNGVNLETSQEKLSYYLDTSTSAQNLTCQSLTKVYQSTLTGIPRVMEFKINTAYGYNQLLYTFELHFLSTQKSKISFYESGKKIYELEEDVITYYPAYLCTFLTQRAFIQFTSTTLMNEQQATFLVTTNSETKYWIKNLNIYAERCQKYCKICNDSLLCQECMPGFVLTFQGVCQCQYQFLTYFQGQCVYQCPVNYFFDGYTCQQYNQIINLLYDDTASKFTMKPDYNTTQRVSQTILDGKKVAGLFIQNEVVEYNINYPTGTIFNILMQVEFYILNFPSNLQQHLFIKLNNYLMSEYLILLNNNEMKFQVVGALKQSQCNIIGYTKCLKFTLIEKFENISDLSLISFQINLPLEIQDISWAISYINVNAITVSPITCPLKRFNNECLDKCPINSRTSGNECISILNDYKFSEILKIGYTDKLAIKQKIQFTNPCDFQLEIPLSVCNFYQNQYILGGEMIWKNDQVKLVITSNQPHYKVKLFFKAILIDPINIDQSLIVSIDQTKYTLNMNSPNSYCFSSQTIPGCIIQEDLGQTKADYLINFEQEFEHSNTQIEILIYCNMKLPSNSYCALYDLLILQANCPPNCKFCSSDSICFQSDSNIQVFYNCPNEGYYYSEGTCLKCLNSCKTCINQSSCTSCKDKYLLYGNLCICKMNLIESKKTDCMDDCHQSCSICQNQVNQNLNKVLKTIQLCASCDYNEHKVLNINICECFLGYYMDKSSNPNTCQLCNTTCKTCSNAMACLTCFPDQNRFYNNFQCQCIDGYFENGFNATCIKCNKFCKSCLYKEDYCTKCYTEQYRILSKENTCVCQNGYYDNKQDVCLKCNNNCNSCSDYYICTSCNEFQFRELDSHIKQCICQEGYYDNNELSCLPCNYTCSKCNNSNLISQCTVCPKTRQKSVNNLDVFECKCRKGYFDDGYLECQSCINLINPPITHYCYSQCGDQIIQWNEECDDGNLDPRDGCHQCSIQNNNCIDNICLKCQYHQCLQCIDGYYLNNDFECAQCSDQCQTCESQQNNCTQCKFYNPNTQQCLICSLDYGFIHIDNQCLSVCGDGIRTYQELCDDGNQLNGDGCNQFCIVEEDYICDIQCQKINYLQILLQEDKFDNIYDSKRTVKLKFNQEIKISTNNSITNFVKVTSITPNLIINLLSISDNTQIIDDYFYIDIDLNLELDSSSKSPLVKVIIQNHTLFTNQQGQSFKINSATIPLIDFIKQDQFIIQNTQNLAQLSSYFLYILLGLAILALIFGGLEIFWNLLDTLQLICYLKYFNVIYPYNLQYYLNIFGFAEFDLIKSYFDIEYIITQYVDTTQSDPKFYQEGYSTVFIVNIISVIIVFVTTTTTFIIIKVGLYFLHKITKDFSEDMILMEREQINIFTFLFYKLTNSCQKYFLKMICEFKSALIRTFMASAYDLNLAIFLQLKDLNFKHPILRLSSFSAIIVFLLEIYFIYKCFSLMNKDLATLKLKKSEQNYGSLYEGLKLEKNHIIQYFNLFLIIKKTIFMALLVFLYNTPCLQISIVSILSLFQALLLLYNQSLRDKNELIKQITCELILWLSIILILIFGFNEQSTILDYQQITNIGWTIMGFLSLIILIQLMIDCKQHFQFLDQKYQLLKRLRVWYNYYFQNHENPYSLNTEYSQYSTIFSKKAKQQSNVSKNQSNQVNQRRIISFKLS</sequence>
<evidence type="ECO:0000256" key="3">
    <source>
        <dbReference type="ARBA" id="ARBA00023157"/>
    </source>
</evidence>
<evidence type="ECO:0000256" key="5">
    <source>
        <dbReference type="SAM" id="SignalP"/>
    </source>
</evidence>
<evidence type="ECO:0000259" key="6">
    <source>
        <dbReference type="SMART" id="SM00181"/>
    </source>
</evidence>
<comment type="caution">
    <text evidence="7">The sequence shown here is derived from an EMBL/GenBank/DDBJ whole genome shotgun (WGS) entry which is preliminary data.</text>
</comment>
<feature type="domain" description="EGF-like" evidence="6">
    <location>
        <begin position="752"/>
        <end position="791"/>
    </location>
</feature>
<feature type="domain" description="EGF-like" evidence="6">
    <location>
        <begin position="162"/>
        <end position="192"/>
    </location>
</feature>
<feature type="domain" description="EGF-like" evidence="6">
    <location>
        <begin position="847"/>
        <end position="887"/>
    </location>
</feature>
<gene>
    <name evidence="7" type="ORF">PPRIM_AZ9-3.1.T0050285</name>
</gene>
<feature type="transmembrane region" description="Helical" evidence="4">
    <location>
        <begin position="1527"/>
        <end position="1546"/>
    </location>
</feature>
<dbReference type="InterPro" id="IPR000742">
    <property type="entry name" value="EGF"/>
</dbReference>
<dbReference type="OMA" id="TEQYRIL"/>
<feature type="transmembrane region" description="Helical" evidence="4">
    <location>
        <begin position="1338"/>
        <end position="1365"/>
    </location>
</feature>
<dbReference type="PANTHER" id="PTHR38934">
    <property type="entry name" value="HYPHALLY REGULATED CELL WALL PROTEIN 1"/>
    <property type="match status" value="1"/>
</dbReference>
<dbReference type="Pfam" id="PF13948">
    <property type="entry name" value="DUF4215"/>
    <property type="match status" value="2"/>
</dbReference>
<dbReference type="SMART" id="SM00261">
    <property type="entry name" value="FU"/>
    <property type="match status" value="7"/>
</dbReference>
<feature type="domain" description="EGF-like" evidence="6">
    <location>
        <begin position="888"/>
        <end position="939"/>
    </location>
</feature>
<evidence type="ECO:0000256" key="4">
    <source>
        <dbReference type="SAM" id="Phobius"/>
    </source>
</evidence>
<feature type="transmembrane region" description="Helical" evidence="4">
    <location>
        <begin position="1588"/>
        <end position="1609"/>
    </location>
</feature>
<protein>
    <recommendedName>
        <fullName evidence="6">EGF-like domain-containing protein</fullName>
    </recommendedName>
</protein>
<keyword evidence="2" id="KW-0677">Repeat</keyword>
<feature type="transmembrane region" description="Helical" evidence="4">
    <location>
        <begin position="1246"/>
        <end position="1271"/>
    </location>
</feature>
<feature type="transmembrane region" description="Helical" evidence="4">
    <location>
        <begin position="1501"/>
        <end position="1521"/>
    </location>
</feature>
<keyword evidence="4" id="KW-0812">Transmembrane</keyword>
<keyword evidence="8" id="KW-1185">Reference proteome</keyword>
<proteinExistence type="predicted"/>
<feature type="chain" id="PRO_5035796826" description="EGF-like domain-containing protein" evidence="5">
    <location>
        <begin position="17"/>
        <end position="1685"/>
    </location>
</feature>
<feature type="domain" description="EGF-like" evidence="6">
    <location>
        <begin position="799"/>
        <end position="839"/>
    </location>
</feature>
<evidence type="ECO:0000313" key="7">
    <source>
        <dbReference type="EMBL" id="CAD8043631.1"/>
    </source>
</evidence>
<keyword evidence="4" id="KW-1133">Transmembrane helix</keyword>
<keyword evidence="3" id="KW-1015">Disulfide bond</keyword>
<accession>A0A8S1JNQ1</accession>
<dbReference type="EMBL" id="CAJJDM010000002">
    <property type="protein sequence ID" value="CAD8043631.1"/>
    <property type="molecule type" value="Genomic_DNA"/>
</dbReference>
<keyword evidence="4" id="KW-0472">Membrane</keyword>
<feature type="transmembrane region" description="Helical" evidence="4">
    <location>
        <begin position="1445"/>
        <end position="1462"/>
    </location>
</feature>
<keyword evidence="1 5" id="KW-0732">Signal</keyword>
<feature type="signal peptide" evidence="5">
    <location>
        <begin position="1"/>
        <end position="16"/>
    </location>
</feature>
<dbReference type="InterPro" id="IPR006212">
    <property type="entry name" value="Furin_repeat"/>
</dbReference>
<evidence type="ECO:0000313" key="8">
    <source>
        <dbReference type="Proteomes" id="UP000688137"/>
    </source>
</evidence>
<reference evidence="7" key="1">
    <citation type="submission" date="2021-01" db="EMBL/GenBank/DDBJ databases">
        <authorList>
            <consortium name="Genoscope - CEA"/>
            <person name="William W."/>
        </authorList>
    </citation>
    <scope>NUCLEOTIDE SEQUENCE</scope>
</reference>
<evidence type="ECO:0000256" key="1">
    <source>
        <dbReference type="ARBA" id="ARBA00022729"/>
    </source>
</evidence>
<dbReference type="SMART" id="SM00181">
    <property type="entry name" value="EGF"/>
    <property type="match status" value="6"/>
</dbReference>
<evidence type="ECO:0000256" key="2">
    <source>
        <dbReference type="ARBA" id="ARBA00022737"/>
    </source>
</evidence>
<dbReference type="PANTHER" id="PTHR38934:SF6">
    <property type="entry name" value="CHROMOSOME UNDETERMINED SCAFFOLD_176, WHOLE GENOME SHOTGUN SEQUENCE"/>
    <property type="match status" value="1"/>
</dbReference>
<dbReference type="InterPro" id="IPR011936">
    <property type="entry name" value="Myxo_disulph_rpt"/>
</dbReference>